<evidence type="ECO:0000256" key="3">
    <source>
        <dbReference type="ARBA" id="ARBA00022989"/>
    </source>
</evidence>
<name>A0A2N3NB00_9PEZI</name>
<dbReference type="OrthoDB" id="3358017at2759"/>
<comment type="subcellular location">
    <subcellularLocation>
        <location evidence="1">Membrane</location>
        <topology evidence="1">Multi-pass membrane protein</topology>
    </subcellularLocation>
</comment>
<dbReference type="PANTHER" id="PTHR31465">
    <property type="entry name" value="PROTEIN RTA1-RELATED"/>
    <property type="match status" value="1"/>
</dbReference>
<feature type="transmembrane region" description="Helical" evidence="5">
    <location>
        <begin position="123"/>
        <end position="143"/>
    </location>
</feature>
<dbReference type="InParanoid" id="A0A2N3NB00"/>
<organism evidence="6 7">
    <name type="scientific">Lomentospora prolificans</name>
    <dbReference type="NCBI Taxonomy" id="41688"/>
    <lineage>
        <taxon>Eukaryota</taxon>
        <taxon>Fungi</taxon>
        <taxon>Dikarya</taxon>
        <taxon>Ascomycota</taxon>
        <taxon>Pezizomycotina</taxon>
        <taxon>Sordariomycetes</taxon>
        <taxon>Hypocreomycetidae</taxon>
        <taxon>Microascales</taxon>
        <taxon>Microascaceae</taxon>
        <taxon>Lomentospora</taxon>
    </lineage>
</organism>
<evidence type="ECO:0000256" key="4">
    <source>
        <dbReference type="ARBA" id="ARBA00023136"/>
    </source>
</evidence>
<evidence type="ECO:0000313" key="7">
    <source>
        <dbReference type="Proteomes" id="UP000233524"/>
    </source>
</evidence>
<keyword evidence="7" id="KW-1185">Reference proteome</keyword>
<gene>
    <name evidence="6" type="ORF">jhhlp_004254</name>
</gene>
<evidence type="ECO:0008006" key="8">
    <source>
        <dbReference type="Google" id="ProtNLM"/>
    </source>
</evidence>
<feature type="transmembrane region" description="Helical" evidence="5">
    <location>
        <begin position="20"/>
        <end position="40"/>
    </location>
</feature>
<feature type="transmembrane region" description="Helical" evidence="5">
    <location>
        <begin position="80"/>
        <end position="102"/>
    </location>
</feature>
<dbReference type="InterPro" id="IPR007568">
    <property type="entry name" value="RTA1"/>
</dbReference>
<keyword evidence="3 5" id="KW-1133">Transmembrane helix</keyword>
<keyword evidence="4 5" id="KW-0472">Membrane</keyword>
<feature type="transmembrane region" description="Helical" evidence="5">
    <location>
        <begin position="155"/>
        <end position="180"/>
    </location>
</feature>
<dbReference type="GO" id="GO:0016020">
    <property type="term" value="C:membrane"/>
    <property type="evidence" value="ECO:0007669"/>
    <property type="project" value="UniProtKB-SubCell"/>
</dbReference>
<comment type="caution">
    <text evidence="6">The sequence shown here is derived from an EMBL/GenBank/DDBJ whole genome shotgun (WGS) entry which is preliminary data.</text>
</comment>
<dbReference type="EMBL" id="NLAX01000010">
    <property type="protein sequence ID" value="PKS09635.1"/>
    <property type="molecule type" value="Genomic_DNA"/>
</dbReference>
<dbReference type="AlphaFoldDB" id="A0A2N3NB00"/>
<accession>A0A2N3NB00</accession>
<feature type="transmembrane region" description="Helical" evidence="5">
    <location>
        <begin position="47"/>
        <end position="68"/>
    </location>
</feature>
<sequence length="291" mass="32524">MAQLEPVDGTDVFLWKYLPSLPLAAVSAALFTIATAALAWRIAKSRLWFCIPFAVGGAFQIIGFSIRIAAHYYTNEIAPFVLQSIFILLAPVLYAASIYTVLGRLIRSVRGDRHSIVQPKWMTLIFVTGDFVALNVQGNAAGLTAKDSTRKIGEYIIIAGLFIQLILFAFFIIAASIFHIRMRKDIDGRPDSVPEVPWERGLQMIYACSALIMSRSLFRAVEYIMGGDGYLLSTEWPMYALDTAPMLLVQIISVLWFPDKFSGYEKQPGMYMALLLPHRKRNAQASEDGQE</sequence>
<evidence type="ECO:0000313" key="6">
    <source>
        <dbReference type="EMBL" id="PKS09635.1"/>
    </source>
</evidence>
<evidence type="ECO:0000256" key="5">
    <source>
        <dbReference type="SAM" id="Phobius"/>
    </source>
</evidence>
<dbReference type="Proteomes" id="UP000233524">
    <property type="component" value="Unassembled WGS sequence"/>
</dbReference>
<proteinExistence type="predicted"/>
<dbReference type="STRING" id="41688.A0A2N3NB00"/>
<reference evidence="6 7" key="1">
    <citation type="journal article" date="2017" name="G3 (Bethesda)">
        <title>First Draft Genome Sequence of the Pathogenic Fungus Lomentospora prolificans (Formerly Scedosporium prolificans).</title>
        <authorList>
            <person name="Luo R."/>
            <person name="Zimin A."/>
            <person name="Workman R."/>
            <person name="Fan Y."/>
            <person name="Pertea G."/>
            <person name="Grossman N."/>
            <person name="Wear M.P."/>
            <person name="Jia B."/>
            <person name="Miller H."/>
            <person name="Casadevall A."/>
            <person name="Timp W."/>
            <person name="Zhang S.X."/>
            <person name="Salzberg S.L."/>
        </authorList>
    </citation>
    <scope>NUCLEOTIDE SEQUENCE [LARGE SCALE GENOMIC DNA]</scope>
    <source>
        <strain evidence="6 7">JHH-5317</strain>
    </source>
</reference>
<dbReference type="VEuPathDB" id="FungiDB:jhhlp_004254"/>
<dbReference type="Pfam" id="PF04479">
    <property type="entry name" value="RTA1"/>
    <property type="match status" value="1"/>
</dbReference>
<evidence type="ECO:0000256" key="2">
    <source>
        <dbReference type="ARBA" id="ARBA00022692"/>
    </source>
</evidence>
<evidence type="ECO:0000256" key="1">
    <source>
        <dbReference type="ARBA" id="ARBA00004141"/>
    </source>
</evidence>
<protein>
    <recommendedName>
        <fullName evidence="8">RTA1 like protein</fullName>
    </recommendedName>
</protein>
<dbReference type="PANTHER" id="PTHR31465:SF27">
    <property type="entry name" value="DOMAIN PROTEIN, PUTATIVE (AFU_ORTHOLOGUE AFUA_3G01030)-RELATED"/>
    <property type="match status" value="1"/>
</dbReference>
<keyword evidence="2 5" id="KW-0812">Transmembrane</keyword>